<dbReference type="RefSeq" id="WP_007112882.1">
    <property type="nucleotide sequence ID" value="NZ_JH393257.1"/>
</dbReference>
<evidence type="ECO:0000313" key="3">
    <source>
        <dbReference type="EMBL" id="OZT73263.1"/>
    </source>
</evidence>
<dbReference type="Proteomes" id="UP000005756">
    <property type="component" value="Unassembled WGS sequence"/>
</dbReference>
<evidence type="ECO:0000313" key="2">
    <source>
        <dbReference type="EMBL" id="EHJ94946.1"/>
    </source>
</evidence>
<name>A0A265DVB4_9GAMM</name>
<keyword evidence="5" id="KW-1185">Reference proteome</keyword>
<dbReference type="STRING" id="1072583.KUC_1905"/>
<proteinExistence type="predicted"/>
<accession>A0A265DVB4</accession>
<sequence>MKQQQGAALVIVMALLAGALMLGMSGMQSALIDERLAGNYRASMQARMNAEIAAAEAVDENSLAFFNSTHSLSDLLELSWDELNEQFSANQSALNFSCERDGQFECIYIPLTLDDGSYVIAKGIVGSTQRGRAESKAILLRYVADAEMQQPFGSAITSCQDITLRGSARIVGGVIAGNNLIIDGNPPPPDSASVGGNIVYPDWWGNQHQQRVENYQSGDDGYRFSESCDSLGILDDDENDRSYFERVASALNVVGAGQWLQEQGLKHYYQENNNTFNFTGGSGSQDASTSYLGVTGRETSLNIDKDLKTSGRLQRLVVDGTVNLFVDGDFDLGGNTSLEISEGAILNLYVSGKVTLSAGSELALNSESFMRQDSAGISRPAVSIYSTYQQIDSRSGITIGGSNDTYAAIYAPGSNVDIGGSGALYGGLRAQKVVMSGAGALEYVADLADYEVSGGGTGGGPPSFSKWTEEL</sequence>
<dbReference type="EMBL" id="NPEY01000012">
    <property type="protein sequence ID" value="OZT73263.1"/>
    <property type="molecule type" value="Genomic_DNA"/>
</dbReference>
<feature type="domain" description="DUF7305" evidence="1">
    <location>
        <begin position="317"/>
        <end position="449"/>
    </location>
</feature>
<evidence type="ECO:0000259" key="1">
    <source>
        <dbReference type="Pfam" id="PF23981"/>
    </source>
</evidence>
<reference evidence="3 5" key="2">
    <citation type="submission" date="2017-07" db="EMBL/GenBank/DDBJ databases">
        <title>Shotgun whole genome sequences of three halophilic bacterial isolates.</title>
        <authorList>
            <person name="Pozzo T."/>
            <person name="Higdon S.M."/>
            <person name="Quillaguaman J."/>
        </authorList>
    </citation>
    <scope>NUCLEOTIDE SEQUENCE [LARGE SCALE GENOMIC DNA]</scope>
    <source>
        <strain evidence="3 5">LC1</strain>
    </source>
</reference>
<dbReference type="OrthoDB" id="6151308at2"/>
<organism evidence="2 4">
    <name type="scientific">Vreelandella boliviensis LC1</name>
    <dbReference type="NCBI Taxonomy" id="1072583"/>
    <lineage>
        <taxon>Bacteria</taxon>
        <taxon>Pseudomonadati</taxon>
        <taxon>Pseudomonadota</taxon>
        <taxon>Gammaproteobacteria</taxon>
        <taxon>Oceanospirillales</taxon>
        <taxon>Halomonadaceae</taxon>
        <taxon>Vreelandella</taxon>
    </lineage>
</organism>
<evidence type="ECO:0000313" key="4">
    <source>
        <dbReference type="Proteomes" id="UP000005756"/>
    </source>
</evidence>
<evidence type="ECO:0000313" key="5">
    <source>
        <dbReference type="Proteomes" id="UP000216538"/>
    </source>
</evidence>
<dbReference type="AlphaFoldDB" id="A0A265DVB4"/>
<dbReference type="EMBL" id="JH393257">
    <property type="protein sequence ID" value="EHJ94946.1"/>
    <property type="molecule type" value="Genomic_DNA"/>
</dbReference>
<dbReference type="Proteomes" id="UP000216538">
    <property type="component" value="Unassembled WGS sequence"/>
</dbReference>
<protein>
    <recommendedName>
        <fullName evidence="1">DUF7305 domain-containing protein</fullName>
    </recommendedName>
</protein>
<gene>
    <name evidence="3" type="ORF">CE457_15165</name>
    <name evidence="2" type="ORF">KUC_1905</name>
</gene>
<reference evidence="2 4" key="1">
    <citation type="submission" date="2011-10" db="EMBL/GenBank/DDBJ databases">
        <authorList>
            <person name="Quillaguamn J."/>
            <person name="Guzmn D."/>
            <person name="Balderrama-Subieta A."/>
            <person name="Cardona-Ortuo C."/>
            <person name="Guevara-Martnez M."/>
            <person name="Callisaya-Quispe N."/>
        </authorList>
    </citation>
    <scope>NUCLEOTIDE SEQUENCE [LARGE SCALE GENOMIC DNA]</scope>
    <source>
        <strain evidence="2 4">LC1</strain>
    </source>
</reference>
<dbReference type="Pfam" id="PF23981">
    <property type="entry name" value="DUF7305"/>
    <property type="match status" value="1"/>
</dbReference>
<dbReference type="InterPro" id="IPR055729">
    <property type="entry name" value="DUF7305"/>
</dbReference>